<gene>
    <name evidence="3" type="ORF">Pflav_019140</name>
</gene>
<feature type="domain" description="Hemerythrin-like" evidence="2">
    <location>
        <begin position="23"/>
        <end position="103"/>
    </location>
</feature>
<evidence type="ECO:0000313" key="3">
    <source>
        <dbReference type="EMBL" id="BCB75504.1"/>
    </source>
</evidence>
<feature type="compositionally biased region" description="Pro residues" evidence="1">
    <location>
        <begin position="1"/>
        <end position="12"/>
    </location>
</feature>
<dbReference type="RefSeq" id="WP_173035343.1">
    <property type="nucleotide sequence ID" value="NZ_AP022870.1"/>
</dbReference>
<dbReference type="InterPro" id="IPR012312">
    <property type="entry name" value="Hemerythrin-like"/>
</dbReference>
<protein>
    <recommendedName>
        <fullName evidence="2">Hemerythrin-like domain-containing protein</fullName>
    </recommendedName>
</protein>
<sequence>MTFGLPPLPPAPGTTAGRPAGDVLGDEHRLLAALCTALAEPGLPPRRRRDLADVLAATATRHLSAEAQYLYPAVRSAVPDGAALADREIAATRELLAALRTGEGREEKLRRHAFATADLLDRLAAAASTEDLVRLGNRIETAEEAAPTRPHPGAPTTAPLNKITDPAIGLLDRLRDAVTGRPTRQECLYQRYSTRLF</sequence>
<proteinExistence type="predicted"/>
<feature type="region of interest" description="Disordered" evidence="1">
    <location>
        <begin position="1"/>
        <end position="22"/>
    </location>
</feature>
<evidence type="ECO:0000256" key="1">
    <source>
        <dbReference type="SAM" id="MobiDB-lite"/>
    </source>
</evidence>
<dbReference type="KEGG" id="pfla:Pflav_019140"/>
<dbReference type="AlphaFoldDB" id="A0A6F8XNU6"/>
<feature type="region of interest" description="Disordered" evidence="1">
    <location>
        <begin position="142"/>
        <end position="162"/>
    </location>
</feature>
<dbReference type="PANTHER" id="PTHR35585:SF1">
    <property type="entry name" value="HHE DOMAIN PROTEIN (AFU_ORTHOLOGUE AFUA_4G00730)"/>
    <property type="match status" value="1"/>
</dbReference>
<accession>A0A6F8XNU6</accession>
<dbReference type="EMBL" id="AP022870">
    <property type="protein sequence ID" value="BCB75504.1"/>
    <property type="molecule type" value="Genomic_DNA"/>
</dbReference>
<dbReference type="Pfam" id="PF01814">
    <property type="entry name" value="Hemerythrin"/>
    <property type="match status" value="1"/>
</dbReference>
<keyword evidence="4" id="KW-1185">Reference proteome</keyword>
<evidence type="ECO:0000313" key="4">
    <source>
        <dbReference type="Proteomes" id="UP000502508"/>
    </source>
</evidence>
<reference evidence="3 4" key="1">
    <citation type="submission" date="2020-03" db="EMBL/GenBank/DDBJ databases">
        <title>Whole genome shotgun sequence of Phytohabitans flavus NBRC 107702.</title>
        <authorList>
            <person name="Komaki H."/>
            <person name="Tamura T."/>
        </authorList>
    </citation>
    <scope>NUCLEOTIDE SEQUENCE [LARGE SCALE GENOMIC DNA]</scope>
    <source>
        <strain evidence="3 4">NBRC 107702</strain>
    </source>
</reference>
<dbReference type="Proteomes" id="UP000502508">
    <property type="component" value="Chromosome"/>
</dbReference>
<dbReference type="PANTHER" id="PTHR35585">
    <property type="entry name" value="HHE DOMAIN PROTEIN (AFU_ORTHOLOGUE AFUA_4G00730)"/>
    <property type="match status" value="1"/>
</dbReference>
<reference evidence="3 4" key="2">
    <citation type="submission" date="2020-03" db="EMBL/GenBank/DDBJ databases">
        <authorList>
            <person name="Ichikawa N."/>
            <person name="Kimura A."/>
            <person name="Kitahashi Y."/>
            <person name="Uohara A."/>
        </authorList>
    </citation>
    <scope>NUCLEOTIDE SEQUENCE [LARGE SCALE GENOMIC DNA]</scope>
    <source>
        <strain evidence="3 4">NBRC 107702</strain>
    </source>
</reference>
<name>A0A6F8XNU6_9ACTN</name>
<evidence type="ECO:0000259" key="2">
    <source>
        <dbReference type="Pfam" id="PF01814"/>
    </source>
</evidence>
<organism evidence="3 4">
    <name type="scientific">Phytohabitans flavus</name>
    <dbReference type="NCBI Taxonomy" id="1076124"/>
    <lineage>
        <taxon>Bacteria</taxon>
        <taxon>Bacillati</taxon>
        <taxon>Actinomycetota</taxon>
        <taxon>Actinomycetes</taxon>
        <taxon>Micromonosporales</taxon>
        <taxon>Micromonosporaceae</taxon>
    </lineage>
</organism>